<dbReference type="GO" id="GO:0005789">
    <property type="term" value="C:endoplasmic reticulum membrane"/>
    <property type="evidence" value="ECO:0007669"/>
    <property type="project" value="TreeGrafter"/>
</dbReference>
<evidence type="ECO:0000256" key="3">
    <source>
        <dbReference type="ARBA" id="ARBA00022989"/>
    </source>
</evidence>
<sequence>MTDTAEAARAVNEITQRARAARAAKAAAAAANGTSASANATPKFAPGVLVKFITFAIAVATLPIATYYYALDNWFPGDTMYSAICAAAAVNLIVLVYAVIAVVEGTTHDPEAEALVKAMRQEHLAKRAAQEAAAETKKDQ</sequence>
<dbReference type="Pfam" id="PF09446">
    <property type="entry name" value="VMA21"/>
    <property type="match status" value="1"/>
</dbReference>
<evidence type="ECO:0000256" key="4">
    <source>
        <dbReference type="ARBA" id="ARBA00023136"/>
    </source>
</evidence>
<dbReference type="OrthoDB" id="5586081at2759"/>
<dbReference type="PANTHER" id="PTHR31792:SF3">
    <property type="entry name" value="VACUOLAR ATPASE ASSEMBLY INTEGRAL MEMBRANE PROTEIN VMA21"/>
    <property type="match status" value="1"/>
</dbReference>
<keyword evidence="5" id="KW-0968">Cytoplasmic vesicle</keyword>
<evidence type="ECO:0000256" key="1">
    <source>
        <dbReference type="ARBA" id="ARBA00022692"/>
    </source>
</evidence>
<evidence type="ECO:0008006" key="9">
    <source>
        <dbReference type="Google" id="ProtNLM"/>
    </source>
</evidence>
<evidence type="ECO:0000256" key="2">
    <source>
        <dbReference type="ARBA" id="ARBA00022824"/>
    </source>
</evidence>
<feature type="transmembrane region" description="Helical" evidence="6">
    <location>
        <begin position="81"/>
        <end position="103"/>
    </location>
</feature>
<proteinExistence type="predicted"/>
<dbReference type="EMBL" id="GG745341">
    <property type="protein sequence ID" value="KNE62997.1"/>
    <property type="molecule type" value="Genomic_DNA"/>
</dbReference>
<evidence type="ECO:0000313" key="8">
    <source>
        <dbReference type="Proteomes" id="UP000054350"/>
    </source>
</evidence>
<dbReference type="PANTHER" id="PTHR31792">
    <property type="entry name" value="VACUOLAR ATPASE ASSEMBLY INTEGRAL MEMBRANE PROTEIN VMA21"/>
    <property type="match status" value="1"/>
</dbReference>
<organism evidence="7 8">
    <name type="scientific">Allomyces macrogynus (strain ATCC 38327)</name>
    <name type="common">Allomyces javanicus var. macrogynus</name>
    <dbReference type="NCBI Taxonomy" id="578462"/>
    <lineage>
        <taxon>Eukaryota</taxon>
        <taxon>Fungi</taxon>
        <taxon>Fungi incertae sedis</taxon>
        <taxon>Blastocladiomycota</taxon>
        <taxon>Blastocladiomycetes</taxon>
        <taxon>Blastocladiales</taxon>
        <taxon>Blastocladiaceae</taxon>
        <taxon>Allomyces</taxon>
    </lineage>
</organism>
<protein>
    <recommendedName>
        <fullName evidence="9">Vacuolar ATPase assembly integral membrane protein VMA21</fullName>
    </recommendedName>
</protein>
<dbReference type="Proteomes" id="UP000054350">
    <property type="component" value="Unassembled WGS sequence"/>
</dbReference>
<keyword evidence="4 6" id="KW-0472">Membrane</keyword>
<keyword evidence="3 6" id="KW-1133">Transmembrane helix</keyword>
<dbReference type="VEuPathDB" id="FungiDB:AMAG_08169"/>
<reference evidence="8" key="2">
    <citation type="submission" date="2009-11" db="EMBL/GenBank/DDBJ databases">
        <title>The Genome Sequence of Allomyces macrogynus strain ATCC 38327.</title>
        <authorList>
            <consortium name="The Broad Institute Genome Sequencing Platform"/>
            <person name="Russ C."/>
            <person name="Cuomo C."/>
            <person name="Shea T."/>
            <person name="Young S.K."/>
            <person name="Zeng Q."/>
            <person name="Koehrsen M."/>
            <person name="Haas B."/>
            <person name="Borodovsky M."/>
            <person name="Guigo R."/>
            <person name="Alvarado L."/>
            <person name="Berlin A."/>
            <person name="Borenstein D."/>
            <person name="Chen Z."/>
            <person name="Engels R."/>
            <person name="Freedman E."/>
            <person name="Gellesch M."/>
            <person name="Goldberg J."/>
            <person name="Griggs A."/>
            <person name="Gujja S."/>
            <person name="Heiman D."/>
            <person name="Hepburn T."/>
            <person name="Howarth C."/>
            <person name="Jen D."/>
            <person name="Larson L."/>
            <person name="Lewis B."/>
            <person name="Mehta T."/>
            <person name="Park D."/>
            <person name="Pearson M."/>
            <person name="Roberts A."/>
            <person name="Saif S."/>
            <person name="Shenoy N."/>
            <person name="Sisk P."/>
            <person name="Stolte C."/>
            <person name="Sykes S."/>
            <person name="Walk T."/>
            <person name="White J."/>
            <person name="Yandava C."/>
            <person name="Burger G."/>
            <person name="Gray M.W."/>
            <person name="Holland P.W.H."/>
            <person name="King N."/>
            <person name="Lang F.B.F."/>
            <person name="Roger A.J."/>
            <person name="Ruiz-Trillo I."/>
            <person name="Lander E."/>
            <person name="Nusbaum C."/>
        </authorList>
    </citation>
    <scope>NUCLEOTIDE SEQUENCE [LARGE SCALE GENOMIC DNA]</scope>
    <source>
        <strain evidence="8">ATCC 38327</strain>
    </source>
</reference>
<name>A0A0L0SKH8_ALLM3</name>
<gene>
    <name evidence="7" type="ORF">AMAG_08169</name>
</gene>
<keyword evidence="8" id="KW-1185">Reference proteome</keyword>
<evidence type="ECO:0000313" key="7">
    <source>
        <dbReference type="EMBL" id="KNE62997.1"/>
    </source>
</evidence>
<dbReference type="InterPro" id="IPR019013">
    <property type="entry name" value="Vma21"/>
</dbReference>
<dbReference type="AlphaFoldDB" id="A0A0L0SKH8"/>
<feature type="transmembrane region" description="Helical" evidence="6">
    <location>
        <begin position="48"/>
        <end position="69"/>
    </location>
</feature>
<evidence type="ECO:0000256" key="5">
    <source>
        <dbReference type="ARBA" id="ARBA00023329"/>
    </source>
</evidence>
<dbReference type="GO" id="GO:0070072">
    <property type="term" value="P:vacuolar proton-transporting V-type ATPase complex assembly"/>
    <property type="evidence" value="ECO:0007669"/>
    <property type="project" value="InterPro"/>
</dbReference>
<dbReference type="GO" id="GO:0031410">
    <property type="term" value="C:cytoplasmic vesicle"/>
    <property type="evidence" value="ECO:0007669"/>
    <property type="project" value="UniProtKB-KW"/>
</dbReference>
<reference evidence="7 8" key="1">
    <citation type="submission" date="2009-11" db="EMBL/GenBank/DDBJ databases">
        <title>Annotation of Allomyces macrogynus ATCC 38327.</title>
        <authorList>
            <consortium name="The Broad Institute Genome Sequencing Platform"/>
            <person name="Russ C."/>
            <person name="Cuomo C."/>
            <person name="Burger G."/>
            <person name="Gray M.W."/>
            <person name="Holland P.W.H."/>
            <person name="King N."/>
            <person name="Lang F.B.F."/>
            <person name="Roger A.J."/>
            <person name="Ruiz-Trillo I."/>
            <person name="Young S.K."/>
            <person name="Zeng Q."/>
            <person name="Gargeya S."/>
            <person name="Fitzgerald M."/>
            <person name="Haas B."/>
            <person name="Abouelleil A."/>
            <person name="Alvarado L."/>
            <person name="Arachchi H.M."/>
            <person name="Berlin A."/>
            <person name="Chapman S.B."/>
            <person name="Gearin G."/>
            <person name="Goldberg J."/>
            <person name="Griggs A."/>
            <person name="Gujja S."/>
            <person name="Hansen M."/>
            <person name="Heiman D."/>
            <person name="Howarth C."/>
            <person name="Larimer J."/>
            <person name="Lui A."/>
            <person name="MacDonald P.J.P."/>
            <person name="McCowen C."/>
            <person name="Montmayeur A."/>
            <person name="Murphy C."/>
            <person name="Neiman D."/>
            <person name="Pearson M."/>
            <person name="Priest M."/>
            <person name="Roberts A."/>
            <person name="Saif S."/>
            <person name="Shea T."/>
            <person name="Sisk P."/>
            <person name="Stolte C."/>
            <person name="Sykes S."/>
            <person name="Wortman J."/>
            <person name="Nusbaum C."/>
            <person name="Birren B."/>
        </authorList>
    </citation>
    <scope>NUCLEOTIDE SEQUENCE [LARGE SCALE GENOMIC DNA]</scope>
    <source>
        <strain evidence="7 8">ATCC 38327</strain>
    </source>
</reference>
<keyword evidence="2" id="KW-0256">Endoplasmic reticulum</keyword>
<accession>A0A0L0SKH8</accession>
<keyword evidence="1 6" id="KW-0812">Transmembrane</keyword>
<evidence type="ECO:0000256" key="6">
    <source>
        <dbReference type="SAM" id="Phobius"/>
    </source>
</evidence>